<gene>
    <name evidence="1" type="ORF">J1N35_033557</name>
</gene>
<name>A0A9D3ZPL1_9ROSI</name>
<dbReference type="EMBL" id="JAIQCV010000010">
    <property type="protein sequence ID" value="KAH1055492.1"/>
    <property type="molecule type" value="Genomic_DNA"/>
</dbReference>
<keyword evidence="2" id="KW-1185">Reference proteome</keyword>
<dbReference type="AlphaFoldDB" id="A0A9D3ZPL1"/>
<dbReference type="Proteomes" id="UP000828251">
    <property type="component" value="Unassembled WGS sequence"/>
</dbReference>
<protein>
    <submittedName>
        <fullName evidence="1">Uncharacterized protein</fullName>
    </submittedName>
</protein>
<evidence type="ECO:0000313" key="1">
    <source>
        <dbReference type="EMBL" id="KAH1055492.1"/>
    </source>
</evidence>
<organism evidence="1 2">
    <name type="scientific">Gossypium stocksii</name>
    <dbReference type="NCBI Taxonomy" id="47602"/>
    <lineage>
        <taxon>Eukaryota</taxon>
        <taxon>Viridiplantae</taxon>
        <taxon>Streptophyta</taxon>
        <taxon>Embryophyta</taxon>
        <taxon>Tracheophyta</taxon>
        <taxon>Spermatophyta</taxon>
        <taxon>Magnoliopsida</taxon>
        <taxon>eudicotyledons</taxon>
        <taxon>Gunneridae</taxon>
        <taxon>Pentapetalae</taxon>
        <taxon>rosids</taxon>
        <taxon>malvids</taxon>
        <taxon>Malvales</taxon>
        <taxon>Malvaceae</taxon>
        <taxon>Malvoideae</taxon>
        <taxon>Gossypium</taxon>
    </lineage>
</organism>
<accession>A0A9D3ZPL1</accession>
<evidence type="ECO:0000313" key="2">
    <source>
        <dbReference type="Proteomes" id="UP000828251"/>
    </source>
</evidence>
<proteinExistence type="predicted"/>
<sequence>MPCGPHTLIGLSRVVHTAQKPTCPCRPTHQCGPHDQLGLAVWPTRATLKSPRGRALRRAMASSITWSCLAHGYPYNQPRAHVASTVAIFDFPRNSIFRISRTHLVAIWCKNYLEPSRTNQLHLDSIRKLSKKIYIYAHAEIRTQDL</sequence>
<comment type="caution">
    <text evidence="1">The sequence shown here is derived from an EMBL/GenBank/DDBJ whole genome shotgun (WGS) entry which is preliminary data.</text>
</comment>
<reference evidence="1 2" key="1">
    <citation type="journal article" date="2021" name="Plant Biotechnol. J.">
        <title>Multi-omics assisted identification of the key and species-specific regulatory components of drought-tolerant mechanisms in Gossypium stocksii.</title>
        <authorList>
            <person name="Yu D."/>
            <person name="Ke L."/>
            <person name="Zhang D."/>
            <person name="Wu Y."/>
            <person name="Sun Y."/>
            <person name="Mei J."/>
            <person name="Sun J."/>
            <person name="Sun Y."/>
        </authorList>
    </citation>
    <scope>NUCLEOTIDE SEQUENCE [LARGE SCALE GENOMIC DNA]</scope>
    <source>
        <strain evidence="2">cv. E1</strain>
        <tissue evidence="1">Leaf</tissue>
    </source>
</reference>